<keyword evidence="11" id="KW-1015">Disulfide bond</keyword>
<dbReference type="Proteomes" id="UP000264800">
    <property type="component" value="Unplaced"/>
</dbReference>
<comment type="subcellular location">
    <subcellularLocation>
        <location evidence="1">Cell membrane</location>
        <topology evidence="1">Multi-pass membrane protein</topology>
    </subcellularLocation>
</comment>
<sequence length="881" mass="99135">NKKMKQFFTFCFFVAVLAQYFSFTEYVKEAKAPGDIIIGGLFPIHESVELGNNNCNRFSHARLAQSLMMIHAIEKINQRDELGGITLGYLIRDSCGDVTTALNNTLSFMSKIKFINTEDTYQSSSPILAVIGDYYSEISVPVTRLLNLESIPEVSYGATSGLLSDKTRFPSFLRTVPEDDHQTLAITKILKEHNWTMVGVVTTDGEYGRYAVKRLQEHASKHGICFAFTSVLPEFLVNKKLKGSINETVNNIIENKDVKVIVSFAKSNHMEEIFDQLLQDSRGRNKVWLASDNWSQSADALDTSKWSLTDVGTVFGTNLKSGNASQFKQFLHHLNKTSTTDYKNNSFLMDFLNENNSCTSGKPSIMDLINKTQPSAVFSIELAVKAIAQAVSDLCINKNCNLSTLKPSEVRTQTSFHCFTNFNLNTGYDVILWKYTSDGILDTNYIVQHYDIGNQQLINNSETPVFDNLIVSICLSISYCARGQRKLSYKNQSVCCYACIKCPKNYYSNISDSEECYKCNEKTEYSGEGSAKCEKKIDMFLKWDDPYHIVLLVFTALGILLTLTVGIIFLACWNTPVVRSSVRLVSIILLLSLLSTFGSVFIFGGEPSDWKCRARQVDFGLSFTLSVSCILVKSFKIVLAFQFNSRTQNVLQKLYKPYLIIALCMIGQVLICIVWLSINPPEEVYQPEQEIRQWYCDEKLPATFGAMLVYIGLLAIICFVVAFKGRKLPQCYNDAKFITFSMLIFFIAWIIFGPVHVTVTGKYLPAVEMIVILFSAYGILFCQFFPKCYIILFKREANTLVAFREDIRNFSAGKDQDKDGNWCSSSSVSDGIPNPAFSPESTPSSPATISNPQPTMLQDDFISKKLVEQYLSLPAQLPKLI</sequence>
<dbReference type="Pfam" id="PF07562">
    <property type="entry name" value="NCD3G"/>
    <property type="match status" value="1"/>
</dbReference>
<feature type="transmembrane region" description="Helical" evidence="16">
    <location>
        <begin position="547"/>
        <end position="572"/>
    </location>
</feature>
<keyword evidence="14" id="KW-0807">Transducer</keyword>
<dbReference type="Ensembl" id="ENSKMAT00000020228.1">
    <property type="protein sequence ID" value="ENSKMAP00000019962.1"/>
    <property type="gene ID" value="ENSKMAG00000014810.1"/>
</dbReference>
<keyword evidence="5 16" id="KW-0812">Transmembrane</keyword>
<reference evidence="19" key="1">
    <citation type="submission" date="2025-08" db="UniProtKB">
        <authorList>
            <consortium name="Ensembl"/>
        </authorList>
    </citation>
    <scope>IDENTIFICATION</scope>
</reference>
<keyword evidence="9" id="KW-0297">G-protein coupled receptor</keyword>
<dbReference type="GO" id="GO:0005886">
    <property type="term" value="C:plasma membrane"/>
    <property type="evidence" value="ECO:0007669"/>
    <property type="project" value="UniProtKB-SubCell"/>
</dbReference>
<dbReference type="PROSITE" id="PS00980">
    <property type="entry name" value="G_PROTEIN_RECEP_F3_2"/>
    <property type="match status" value="1"/>
</dbReference>
<evidence type="ECO:0000313" key="19">
    <source>
        <dbReference type="Ensembl" id="ENSKMAP00000019962.1"/>
    </source>
</evidence>
<evidence type="ECO:0000256" key="2">
    <source>
        <dbReference type="ARBA" id="ARBA00007242"/>
    </source>
</evidence>
<accession>A0A3Q3G755</accession>
<dbReference type="PANTHER" id="PTHR24061">
    <property type="entry name" value="CALCIUM-SENSING RECEPTOR-RELATED"/>
    <property type="match status" value="1"/>
</dbReference>
<keyword evidence="6" id="KW-0552">Olfaction</keyword>
<dbReference type="InterPro" id="IPR038550">
    <property type="entry name" value="GPCR_3_9-Cys_sf"/>
</dbReference>
<keyword evidence="8 16" id="KW-1133">Transmembrane helix</keyword>
<feature type="transmembrane region" description="Helical" evidence="16">
    <location>
        <begin position="702"/>
        <end position="723"/>
    </location>
</feature>
<dbReference type="Gene3D" id="2.10.50.30">
    <property type="entry name" value="GPCR, family 3, nine cysteines domain"/>
    <property type="match status" value="1"/>
</dbReference>
<dbReference type="Gene3D" id="3.40.50.2300">
    <property type="match status" value="2"/>
</dbReference>
<dbReference type="PROSITE" id="PS50259">
    <property type="entry name" value="G_PROTEIN_RECEP_F3_4"/>
    <property type="match status" value="1"/>
</dbReference>
<keyword evidence="10 16" id="KW-0472">Membrane</keyword>
<evidence type="ECO:0000259" key="18">
    <source>
        <dbReference type="PROSITE" id="PS50259"/>
    </source>
</evidence>
<feature type="domain" description="G-protein coupled receptors family 3 profile" evidence="18">
    <location>
        <begin position="547"/>
        <end position="807"/>
    </location>
</feature>
<feature type="transmembrane region" description="Helical" evidence="16">
    <location>
        <begin position="735"/>
        <end position="757"/>
    </location>
</feature>
<evidence type="ECO:0000256" key="6">
    <source>
        <dbReference type="ARBA" id="ARBA00022725"/>
    </source>
</evidence>
<dbReference type="Pfam" id="PF00003">
    <property type="entry name" value="7tm_3"/>
    <property type="match status" value="1"/>
</dbReference>
<evidence type="ECO:0000256" key="7">
    <source>
        <dbReference type="ARBA" id="ARBA00022729"/>
    </source>
</evidence>
<dbReference type="Pfam" id="PF01094">
    <property type="entry name" value="ANF_receptor"/>
    <property type="match status" value="1"/>
</dbReference>
<dbReference type="SUPFAM" id="SSF53822">
    <property type="entry name" value="Periplasmic binding protein-like I"/>
    <property type="match status" value="1"/>
</dbReference>
<feature type="transmembrane region" description="Helical" evidence="16">
    <location>
        <begin position="623"/>
        <end position="643"/>
    </location>
</feature>
<evidence type="ECO:0000313" key="20">
    <source>
        <dbReference type="Proteomes" id="UP000264800"/>
    </source>
</evidence>
<keyword evidence="7 17" id="KW-0732">Signal</keyword>
<evidence type="ECO:0000256" key="5">
    <source>
        <dbReference type="ARBA" id="ARBA00022692"/>
    </source>
</evidence>
<dbReference type="STRING" id="37003.ENSKMAP00000019962"/>
<dbReference type="InterPro" id="IPR011500">
    <property type="entry name" value="GPCR_3_9-Cys_dom"/>
</dbReference>
<evidence type="ECO:0000256" key="16">
    <source>
        <dbReference type="SAM" id="Phobius"/>
    </source>
</evidence>
<evidence type="ECO:0000256" key="1">
    <source>
        <dbReference type="ARBA" id="ARBA00004651"/>
    </source>
</evidence>
<evidence type="ECO:0000256" key="12">
    <source>
        <dbReference type="ARBA" id="ARBA00023170"/>
    </source>
</evidence>
<dbReference type="PANTHER" id="PTHR24061:SF5">
    <property type="entry name" value="G-PROTEIN COUPLED RECEPTOR FAMILY C GROUP 6 MEMBER A"/>
    <property type="match status" value="1"/>
</dbReference>
<comment type="subunit">
    <text evidence="3">Homodimer; disulfide-linked.</text>
</comment>
<dbReference type="GeneTree" id="ENSGT00940000158416"/>
<dbReference type="FunFam" id="3.40.50.2300:FF:000152">
    <property type="entry name" value="G protein-coupled receptor class C group 6 member A"/>
    <property type="match status" value="1"/>
</dbReference>
<protein>
    <recommendedName>
        <fullName evidence="15">G-protein coupled receptor family C group 6 member A</fullName>
    </recommendedName>
</protein>
<reference evidence="19" key="2">
    <citation type="submission" date="2025-09" db="UniProtKB">
        <authorList>
            <consortium name="Ensembl"/>
        </authorList>
    </citation>
    <scope>IDENTIFICATION</scope>
</reference>
<dbReference type="GO" id="GO:0007608">
    <property type="term" value="P:sensory perception of smell"/>
    <property type="evidence" value="ECO:0007669"/>
    <property type="project" value="UniProtKB-KW"/>
</dbReference>
<dbReference type="InterPro" id="IPR000337">
    <property type="entry name" value="GPCR_3"/>
</dbReference>
<evidence type="ECO:0000256" key="14">
    <source>
        <dbReference type="ARBA" id="ARBA00023224"/>
    </source>
</evidence>
<dbReference type="InterPro" id="IPR028082">
    <property type="entry name" value="Peripla_BP_I"/>
</dbReference>
<comment type="similarity">
    <text evidence="2">Belongs to the G-protein coupled receptor 3 family.</text>
</comment>
<evidence type="ECO:0000256" key="9">
    <source>
        <dbReference type="ARBA" id="ARBA00023040"/>
    </source>
</evidence>
<dbReference type="InterPro" id="IPR001828">
    <property type="entry name" value="ANF_lig-bd_rcpt"/>
</dbReference>
<dbReference type="InterPro" id="IPR017978">
    <property type="entry name" value="GPCR_3_C"/>
</dbReference>
<keyword evidence="13" id="KW-0325">Glycoprotein</keyword>
<dbReference type="FunFam" id="2.10.50.30:FF:000004">
    <property type="entry name" value="Taste receptor type 1 member 3-like protein"/>
    <property type="match status" value="1"/>
</dbReference>
<proteinExistence type="inferred from homology"/>
<dbReference type="GO" id="GO:0004930">
    <property type="term" value="F:G protein-coupled receptor activity"/>
    <property type="evidence" value="ECO:0007669"/>
    <property type="project" value="UniProtKB-KW"/>
</dbReference>
<feature type="transmembrane region" description="Helical" evidence="16">
    <location>
        <begin position="584"/>
        <end position="603"/>
    </location>
</feature>
<feature type="transmembrane region" description="Helical" evidence="16">
    <location>
        <begin position="763"/>
        <end position="785"/>
    </location>
</feature>
<dbReference type="InterPro" id="IPR017979">
    <property type="entry name" value="GPCR_3_CS"/>
</dbReference>
<evidence type="ECO:0000256" key="4">
    <source>
        <dbReference type="ARBA" id="ARBA00022475"/>
    </source>
</evidence>
<evidence type="ECO:0000256" key="10">
    <source>
        <dbReference type="ARBA" id="ARBA00023136"/>
    </source>
</evidence>
<dbReference type="InterPro" id="IPR000068">
    <property type="entry name" value="GPCR_3_Ca_sens_rcpt-rel"/>
</dbReference>
<evidence type="ECO:0000256" key="15">
    <source>
        <dbReference type="ARBA" id="ARBA00039774"/>
    </source>
</evidence>
<feature type="signal peptide" evidence="17">
    <location>
        <begin position="1"/>
        <end position="18"/>
    </location>
</feature>
<feature type="transmembrane region" description="Helical" evidence="16">
    <location>
        <begin position="655"/>
        <end position="678"/>
    </location>
</feature>
<feature type="chain" id="PRO_5018785123" description="G-protein coupled receptor family C group 6 member A" evidence="17">
    <location>
        <begin position="19"/>
        <end position="881"/>
    </location>
</feature>
<evidence type="ECO:0000256" key="3">
    <source>
        <dbReference type="ARBA" id="ARBA00011748"/>
    </source>
</evidence>
<evidence type="ECO:0000256" key="8">
    <source>
        <dbReference type="ARBA" id="ARBA00022989"/>
    </source>
</evidence>
<keyword evidence="20" id="KW-1185">Reference proteome</keyword>
<name>A0A3Q3G755_KRYMA</name>
<dbReference type="PROSITE" id="PS00981">
    <property type="entry name" value="G_PROTEIN_RECEP_F3_3"/>
    <property type="match status" value="1"/>
</dbReference>
<dbReference type="PRINTS" id="PR00248">
    <property type="entry name" value="GPCRMGR"/>
</dbReference>
<evidence type="ECO:0000256" key="11">
    <source>
        <dbReference type="ARBA" id="ARBA00023157"/>
    </source>
</evidence>
<evidence type="ECO:0000256" key="13">
    <source>
        <dbReference type="ARBA" id="ARBA00023180"/>
    </source>
</evidence>
<keyword evidence="4" id="KW-1003">Cell membrane</keyword>
<keyword evidence="12" id="KW-0675">Receptor</keyword>
<keyword evidence="6" id="KW-0716">Sensory transduction</keyword>
<organism evidence="19 20">
    <name type="scientific">Kryptolebias marmoratus</name>
    <name type="common">Mangrove killifish</name>
    <name type="synonym">Rivulus marmoratus</name>
    <dbReference type="NCBI Taxonomy" id="37003"/>
    <lineage>
        <taxon>Eukaryota</taxon>
        <taxon>Metazoa</taxon>
        <taxon>Chordata</taxon>
        <taxon>Craniata</taxon>
        <taxon>Vertebrata</taxon>
        <taxon>Euteleostomi</taxon>
        <taxon>Actinopterygii</taxon>
        <taxon>Neopterygii</taxon>
        <taxon>Teleostei</taxon>
        <taxon>Neoteleostei</taxon>
        <taxon>Acanthomorphata</taxon>
        <taxon>Ovalentaria</taxon>
        <taxon>Atherinomorphae</taxon>
        <taxon>Cyprinodontiformes</taxon>
        <taxon>Rivulidae</taxon>
        <taxon>Kryptolebias</taxon>
    </lineage>
</organism>
<dbReference type="AlphaFoldDB" id="A0A3Q3G755"/>
<evidence type="ECO:0000256" key="17">
    <source>
        <dbReference type="SAM" id="SignalP"/>
    </source>
</evidence>